<evidence type="ECO:0008006" key="3">
    <source>
        <dbReference type="Google" id="ProtNLM"/>
    </source>
</evidence>
<dbReference type="AlphaFoldDB" id="A0AAX3K621"/>
<proteinExistence type="predicted"/>
<evidence type="ECO:0000313" key="1">
    <source>
        <dbReference type="EMBL" id="WBB30650.1"/>
    </source>
</evidence>
<name>A0AAX3K621_9FIRM</name>
<dbReference type="RefSeq" id="WP_160164736.1">
    <property type="nucleotide sequence ID" value="NZ_CP101412.1"/>
</dbReference>
<evidence type="ECO:0000313" key="2">
    <source>
        <dbReference type="Proteomes" id="UP001210690"/>
    </source>
</evidence>
<dbReference type="EMBL" id="CP101412">
    <property type="protein sequence ID" value="WBB30650.1"/>
    <property type="molecule type" value="Genomic_DNA"/>
</dbReference>
<dbReference type="Proteomes" id="UP001210690">
    <property type="component" value="Chromosome"/>
</dbReference>
<accession>A0AAX3K621</accession>
<gene>
    <name evidence="1" type="ORF">NM222_06720</name>
</gene>
<reference evidence="1" key="1">
    <citation type="submission" date="2022-07" db="EMBL/GenBank/DDBJ databases">
        <title>Parvimonas micra travels from the subgingival sulcus of the human oral cavity to the colorectal adenocarcinoma.</title>
        <authorList>
            <person name="Conde-Perez K."/>
            <person name="Buetas E."/>
            <person name="Aja-Macaya P."/>
            <person name="Martin-De Arribas E."/>
            <person name="Iglesias-Corras I."/>
            <person name="Trigo-Tasende N."/>
            <person name="Nasser-Ali M."/>
            <person name="Estevez L.S."/>
            <person name="Rumbo-Feal S."/>
            <person name="Otero-Alen B."/>
            <person name="Noguera J.F."/>
            <person name="Concha A."/>
            <person name="Pardinas-Lopez S."/>
            <person name="Carda-Dieguez M."/>
            <person name="Gomez-Randulfe I."/>
            <person name="Martinez-Lago N."/>
            <person name="Ladra S."/>
            <person name="Aparicio L.A."/>
            <person name="Bou G."/>
            <person name="Mira A."/>
            <person name="Vallejo J.A."/>
            <person name="Poza M."/>
        </authorList>
    </citation>
    <scope>NUCLEOTIDE SEQUENCE</scope>
    <source>
        <strain evidence="1">PM102KC-G-1</strain>
    </source>
</reference>
<organism evidence="1 2">
    <name type="scientific">Parvimonas micra</name>
    <dbReference type="NCBI Taxonomy" id="33033"/>
    <lineage>
        <taxon>Bacteria</taxon>
        <taxon>Bacillati</taxon>
        <taxon>Bacillota</taxon>
        <taxon>Tissierellia</taxon>
        <taxon>Tissierellales</taxon>
        <taxon>Peptoniphilaceae</taxon>
        <taxon>Parvimonas</taxon>
    </lineage>
</organism>
<sequence>MQKHILNVVDDIILIKDNVNDSVWISNIINNIPKDIDIVYLGENKDI</sequence>
<protein>
    <recommendedName>
        <fullName evidence="3">Glycosyltransferase</fullName>
    </recommendedName>
</protein>